<comment type="cofactor">
    <cofactor evidence="10 13">
        <name>a divalent metal cation</name>
        <dbReference type="ChEBI" id="CHEBI:60240"/>
    </cofactor>
    <text evidence="10 13">Binds 1 divalent metal cation per subunit.</text>
</comment>
<evidence type="ECO:0000256" key="3">
    <source>
        <dbReference type="ARBA" id="ARBA00001941"/>
    </source>
</evidence>
<comment type="cofactor">
    <cofactor evidence="2">
        <name>Mn(2+)</name>
        <dbReference type="ChEBI" id="CHEBI:29035"/>
    </cofactor>
</comment>
<feature type="binding site" evidence="10 13">
    <location>
        <position position="36"/>
    </location>
    <ligand>
        <name>a divalent metal cation</name>
        <dbReference type="ChEBI" id="CHEBI:60240"/>
    </ligand>
</feature>
<evidence type="ECO:0000256" key="7">
    <source>
        <dbReference type="ARBA" id="ARBA00013188"/>
    </source>
</evidence>
<comment type="cofactor">
    <cofactor evidence="3">
        <name>Co(2+)</name>
        <dbReference type="ChEBI" id="CHEBI:48828"/>
    </cofactor>
</comment>
<feature type="binding site" evidence="10 14">
    <location>
        <begin position="146"/>
        <end position="149"/>
    </location>
    <ligand>
        <name>substrate</name>
    </ligand>
</feature>
<dbReference type="NCBIfam" id="TIGR01163">
    <property type="entry name" value="rpe"/>
    <property type="match status" value="1"/>
</dbReference>
<evidence type="ECO:0000256" key="13">
    <source>
        <dbReference type="PIRSR" id="PIRSR001461-2"/>
    </source>
</evidence>
<dbReference type="EMBL" id="QGGB01000005">
    <property type="protein sequence ID" value="PWN07162.1"/>
    <property type="molecule type" value="Genomic_DNA"/>
</dbReference>
<evidence type="ECO:0000256" key="9">
    <source>
        <dbReference type="ARBA" id="ARBA00023235"/>
    </source>
</evidence>
<sequence>MNFDLPILAPSILAADFSRLGEELQTCADADIRWFHCDIMDGHFVPNISYGPGIVAAVRESQPEAFLDVHLMIEDPDRYLEDFADAGADLISVHYETCPHLHRTIDAIRSLGCMTGVVINPATSAELLRPILAYVDLVLIMSVNPGFGGQAFIESSYRKIAELGAMRSEENAEFLIEVDGGVGLKNAGKLVQAGVDILVAGSSIFKADDIPGRIAELRNSAIKSSEKTV</sequence>
<dbReference type="GO" id="GO:0019323">
    <property type="term" value="P:pentose catabolic process"/>
    <property type="evidence" value="ECO:0007669"/>
    <property type="project" value="UniProtKB-UniRule"/>
</dbReference>
<dbReference type="AlphaFoldDB" id="A0A316TX28"/>
<evidence type="ECO:0000313" key="16">
    <source>
        <dbReference type="Proteomes" id="UP000245533"/>
    </source>
</evidence>
<keyword evidence="10 11" id="KW-0119">Carbohydrate metabolism</keyword>
<dbReference type="GO" id="GO:0005737">
    <property type="term" value="C:cytoplasm"/>
    <property type="evidence" value="ECO:0007669"/>
    <property type="project" value="UniProtKB-ARBA"/>
</dbReference>
<evidence type="ECO:0000256" key="4">
    <source>
        <dbReference type="ARBA" id="ARBA00001947"/>
    </source>
</evidence>
<reference evidence="15 16" key="1">
    <citation type="submission" date="2018-05" db="EMBL/GenBank/DDBJ databases">
        <title>Rhodohalobacter halophilus gen. nov., sp. nov., a moderately halophilic member of the family Balneolaceae.</title>
        <authorList>
            <person name="Liu Z.-W."/>
        </authorList>
    </citation>
    <scope>NUCLEOTIDE SEQUENCE [LARGE SCALE GENOMIC DNA]</scope>
    <source>
        <strain evidence="15 16">8A47</strain>
    </source>
</reference>
<dbReference type="Gene3D" id="3.20.20.70">
    <property type="entry name" value="Aldolase class I"/>
    <property type="match status" value="1"/>
</dbReference>
<dbReference type="InterPro" id="IPR013785">
    <property type="entry name" value="Aldolase_TIM"/>
</dbReference>
<dbReference type="OrthoDB" id="1645589at2"/>
<dbReference type="NCBIfam" id="NF004076">
    <property type="entry name" value="PRK05581.1-4"/>
    <property type="match status" value="1"/>
</dbReference>
<dbReference type="SUPFAM" id="SSF51366">
    <property type="entry name" value="Ribulose-phoshate binding barrel"/>
    <property type="match status" value="1"/>
</dbReference>
<dbReference type="HAMAP" id="MF_02227">
    <property type="entry name" value="RPE"/>
    <property type="match status" value="1"/>
</dbReference>
<evidence type="ECO:0000256" key="11">
    <source>
        <dbReference type="PIRNR" id="PIRNR001461"/>
    </source>
</evidence>
<evidence type="ECO:0000256" key="12">
    <source>
        <dbReference type="PIRSR" id="PIRSR001461-1"/>
    </source>
</evidence>
<feature type="active site" description="Proton acceptor" evidence="10 12">
    <location>
        <position position="38"/>
    </location>
</feature>
<evidence type="ECO:0000256" key="5">
    <source>
        <dbReference type="ARBA" id="ARBA00001954"/>
    </source>
</evidence>
<keyword evidence="8 10" id="KW-0479">Metal-binding</keyword>
<dbReference type="GO" id="GO:0046872">
    <property type="term" value="F:metal ion binding"/>
    <property type="evidence" value="ECO:0007669"/>
    <property type="project" value="UniProtKB-UniRule"/>
</dbReference>
<evidence type="ECO:0000256" key="1">
    <source>
        <dbReference type="ARBA" id="ARBA00001782"/>
    </source>
</evidence>
<dbReference type="PIRSF" id="PIRSF001461">
    <property type="entry name" value="RPE"/>
    <property type="match status" value="1"/>
</dbReference>
<evidence type="ECO:0000256" key="8">
    <source>
        <dbReference type="ARBA" id="ARBA00022723"/>
    </source>
</evidence>
<keyword evidence="9 10" id="KW-0413">Isomerase</keyword>
<dbReference type="InterPro" id="IPR000056">
    <property type="entry name" value="Ribul_P_3_epim-like"/>
</dbReference>
<keyword evidence="13" id="KW-0862">Zinc</keyword>
<dbReference type="Proteomes" id="UP000245533">
    <property type="component" value="Unassembled WGS sequence"/>
</dbReference>
<dbReference type="GO" id="GO:0004750">
    <property type="term" value="F:D-ribulose-phosphate 3-epimerase activity"/>
    <property type="evidence" value="ECO:0007669"/>
    <property type="project" value="UniProtKB-UniRule"/>
</dbReference>
<feature type="binding site" evidence="10 14">
    <location>
        <begin position="201"/>
        <end position="202"/>
    </location>
    <ligand>
        <name>substrate</name>
    </ligand>
</feature>
<feature type="binding site" evidence="10 14">
    <location>
        <position position="70"/>
    </location>
    <ligand>
        <name>substrate</name>
    </ligand>
</feature>
<proteinExistence type="inferred from homology"/>
<dbReference type="CDD" id="cd00429">
    <property type="entry name" value="RPE"/>
    <property type="match status" value="1"/>
</dbReference>
<feature type="binding site" evidence="10">
    <location>
        <begin position="179"/>
        <end position="181"/>
    </location>
    <ligand>
        <name>substrate</name>
    </ligand>
</feature>
<protein>
    <recommendedName>
        <fullName evidence="7 10">Ribulose-phosphate 3-epimerase</fullName>
        <ecNumber evidence="7 10">5.1.3.1</ecNumber>
    </recommendedName>
</protein>
<feature type="binding site" evidence="10 13">
    <location>
        <position position="70"/>
    </location>
    <ligand>
        <name>a divalent metal cation</name>
        <dbReference type="ChEBI" id="CHEBI:60240"/>
    </ligand>
</feature>
<comment type="pathway">
    <text evidence="10">Carbohydrate degradation.</text>
</comment>
<comment type="function">
    <text evidence="10">Catalyzes the reversible epimerization of D-ribulose 5-phosphate to D-xylulose 5-phosphate.</text>
</comment>
<dbReference type="Pfam" id="PF00834">
    <property type="entry name" value="Ribul_P_3_epim"/>
    <property type="match status" value="1"/>
</dbReference>
<feature type="binding site" evidence="10 13">
    <location>
        <position position="179"/>
    </location>
    <ligand>
        <name>a divalent metal cation</name>
        <dbReference type="ChEBI" id="CHEBI:60240"/>
    </ligand>
</feature>
<dbReference type="FunFam" id="3.20.20.70:FF:000004">
    <property type="entry name" value="Ribulose-phosphate 3-epimerase"/>
    <property type="match status" value="1"/>
</dbReference>
<evidence type="ECO:0000256" key="2">
    <source>
        <dbReference type="ARBA" id="ARBA00001936"/>
    </source>
</evidence>
<feature type="binding site" evidence="10 13">
    <location>
        <position position="38"/>
    </location>
    <ligand>
        <name>a divalent metal cation</name>
        <dbReference type="ChEBI" id="CHEBI:60240"/>
    </ligand>
</feature>
<dbReference type="EC" id="5.1.3.1" evidence="7 10"/>
<feature type="active site" description="Proton donor" evidence="10 12">
    <location>
        <position position="179"/>
    </location>
</feature>
<evidence type="ECO:0000256" key="6">
    <source>
        <dbReference type="ARBA" id="ARBA00009541"/>
    </source>
</evidence>
<dbReference type="GO" id="GO:0006098">
    <property type="term" value="P:pentose-phosphate shunt"/>
    <property type="evidence" value="ECO:0007669"/>
    <property type="project" value="UniProtKB-UniRule"/>
</dbReference>
<evidence type="ECO:0000256" key="10">
    <source>
        <dbReference type="HAMAP-Rule" id="MF_02227"/>
    </source>
</evidence>
<comment type="cofactor">
    <cofactor evidence="5">
        <name>Fe(2+)</name>
        <dbReference type="ChEBI" id="CHEBI:29033"/>
    </cofactor>
</comment>
<keyword evidence="13" id="KW-0170">Cobalt</keyword>
<comment type="caution">
    <text evidence="15">The sequence shown here is derived from an EMBL/GenBank/DDBJ whole genome shotgun (WGS) entry which is preliminary data.</text>
</comment>
<comment type="cofactor">
    <cofactor evidence="4">
        <name>Zn(2+)</name>
        <dbReference type="ChEBI" id="CHEBI:29105"/>
    </cofactor>
</comment>
<gene>
    <name evidence="10" type="primary">rpe</name>
    <name evidence="15" type="ORF">DDZ15_06855</name>
</gene>
<dbReference type="InterPro" id="IPR011060">
    <property type="entry name" value="RibuloseP-bd_barrel"/>
</dbReference>
<dbReference type="PANTHER" id="PTHR11749">
    <property type="entry name" value="RIBULOSE-5-PHOSPHATE-3-EPIMERASE"/>
    <property type="match status" value="1"/>
</dbReference>
<keyword evidence="16" id="KW-1185">Reference proteome</keyword>
<feature type="binding site" evidence="14">
    <location>
        <position position="181"/>
    </location>
    <ligand>
        <name>substrate</name>
    </ligand>
</feature>
<evidence type="ECO:0000256" key="14">
    <source>
        <dbReference type="PIRSR" id="PIRSR001461-3"/>
    </source>
</evidence>
<comment type="similarity">
    <text evidence="6 10 11">Belongs to the ribulose-phosphate 3-epimerase family.</text>
</comment>
<feature type="binding site" evidence="10 14">
    <location>
        <position position="11"/>
    </location>
    <ligand>
        <name>substrate</name>
    </ligand>
</feature>
<name>A0A316TX28_9BACT</name>
<organism evidence="15 16">
    <name type="scientific">Rhodohalobacter mucosus</name>
    <dbReference type="NCBI Taxonomy" id="2079485"/>
    <lineage>
        <taxon>Bacteria</taxon>
        <taxon>Pseudomonadati</taxon>
        <taxon>Balneolota</taxon>
        <taxon>Balneolia</taxon>
        <taxon>Balneolales</taxon>
        <taxon>Balneolaceae</taxon>
        <taxon>Rhodohalobacter</taxon>
    </lineage>
</organism>
<dbReference type="InterPro" id="IPR026019">
    <property type="entry name" value="Ribul_P_3_epim"/>
</dbReference>
<keyword evidence="13" id="KW-0464">Manganese</keyword>
<comment type="catalytic activity">
    <reaction evidence="1 10 11">
        <text>D-ribulose 5-phosphate = D-xylulose 5-phosphate</text>
        <dbReference type="Rhea" id="RHEA:13677"/>
        <dbReference type="ChEBI" id="CHEBI:57737"/>
        <dbReference type="ChEBI" id="CHEBI:58121"/>
        <dbReference type="EC" id="5.1.3.1"/>
    </reaction>
</comment>
<accession>A0A316TX28</accession>
<dbReference type="PROSITE" id="PS01086">
    <property type="entry name" value="RIBUL_P_3_EPIMER_2"/>
    <property type="match status" value="1"/>
</dbReference>
<evidence type="ECO:0000313" key="15">
    <source>
        <dbReference type="EMBL" id="PWN07162.1"/>
    </source>
</evidence>